<comment type="caution">
    <text evidence="1">The sequence shown here is derived from an EMBL/GenBank/DDBJ whole genome shotgun (WGS) entry which is preliminary data.</text>
</comment>
<keyword evidence="2" id="KW-1185">Reference proteome</keyword>
<dbReference type="Proteomes" id="UP000784294">
    <property type="component" value="Unassembled WGS sequence"/>
</dbReference>
<organism evidence="1 2">
    <name type="scientific">Protopolystoma xenopodis</name>
    <dbReference type="NCBI Taxonomy" id="117903"/>
    <lineage>
        <taxon>Eukaryota</taxon>
        <taxon>Metazoa</taxon>
        <taxon>Spiralia</taxon>
        <taxon>Lophotrochozoa</taxon>
        <taxon>Platyhelminthes</taxon>
        <taxon>Monogenea</taxon>
        <taxon>Polyopisthocotylea</taxon>
        <taxon>Polystomatidea</taxon>
        <taxon>Polystomatidae</taxon>
        <taxon>Protopolystoma</taxon>
    </lineage>
</organism>
<protein>
    <submittedName>
        <fullName evidence="1">Uncharacterized protein</fullName>
    </submittedName>
</protein>
<gene>
    <name evidence="1" type="ORF">PXEA_LOCUS18977</name>
</gene>
<sequence length="102" mass="11578">MEILIFIPVLVILEDRQAPKPRFEQASLIVFEDGQQFVEFILALCTLSLTWKRVVAVPFVHSSAGLGRKSYTLTRSALSLLPKPMANRSLRIVHTEAQRWVS</sequence>
<evidence type="ECO:0000313" key="1">
    <source>
        <dbReference type="EMBL" id="VEL25537.1"/>
    </source>
</evidence>
<evidence type="ECO:0000313" key="2">
    <source>
        <dbReference type="Proteomes" id="UP000784294"/>
    </source>
</evidence>
<reference evidence="1" key="1">
    <citation type="submission" date="2018-11" db="EMBL/GenBank/DDBJ databases">
        <authorList>
            <consortium name="Pathogen Informatics"/>
        </authorList>
    </citation>
    <scope>NUCLEOTIDE SEQUENCE</scope>
</reference>
<name>A0A448X1L6_9PLAT</name>
<proteinExistence type="predicted"/>
<dbReference type="EMBL" id="CAAALY010074662">
    <property type="protein sequence ID" value="VEL25537.1"/>
    <property type="molecule type" value="Genomic_DNA"/>
</dbReference>
<accession>A0A448X1L6</accession>
<dbReference type="AlphaFoldDB" id="A0A448X1L6"/>